<evidence type="ECO:0000313" key="3">
    <source>
        <dbReference type="EMBL" id="QOR70178.1"/>
    </source>
</evidence>
<evidence type="ECO:0000259" key="2">
    <source>
        <dbReference type="Pfam" id="PF13473"/>
    </source>
</evidence>
<dbReference type="SUPFAM" id="SSF49503">
    <property type="entry name" value="Cupredoxins"/>
    <property type="match status" value="1"/>
</dbReference>
<dbReference type="KEGG" id="halt:IM660_16420"/>
<dbReference type="PROSITE" id="PS51257">
    <property type="entry name" value="PROKAR_LIPOPROTEIN"/>
    <property type="match status" value="1"/>
</dbReference>
<accession>A0A7M1SRH2</accession>
<feature type="chain" id="PRO_5032542971" evidence="1">
    <location>
        <begin position="25"/>
        <end position="119"/>
    </location>
</feature>
<keyword evidence="4" id="KW-1185">Reference proteome</keyword>
<reference evidence="3 4" key="1">
    <citation type="submission" date="2020-10" db="EMBL/GenBank/DDBJ databases">
        <title>Haloactinobacterium sp. RN3S43, a bacterium isolated from saline soil.</title>
        <authorList>
            <person name="Sun J.-Q."/>
        </authorList>
    </citation>
    <scope>NUCLEOTIDE SEQUENCE [LARGE SCALE GENOMIC DNA]</scope>
    <source>
        <strain evidence="3 4">RN3S43</strain>
    </source>
</reference>
<feature type="signal peptide" evidence="1">
    <location>
        <begin position="1"/>
        <end position="24"/>
    </location>
</feature>
<dbReference type="PANTHER" id="PTHR36507">
    <property type="entry name" value="BLL1555 PROTEIN"/>
    <property type="match status" value="1"/>
</dbReference>
<evidence type="ECO:0000256" key="1">
    <source>
        <dbReference type="SAM" id="SignalP"/>
    </source>
</evidence>
<dbReference type="AlphaFoldDB" id="A0A7M1SRH2"/>
<dbReference type="PANTHER" id="PTHR36507:SF1">
    <property type="entry name" value="BLL1555 PROTEIN"/>
    <property type="match status" value="1"/>
</dbReference>
<organism evidence="3 4">
    <name type="scientific">Ruania alkalisoli</name>
    <dbReference type="NCBI Taxonomy" id="2779775"/>
    <lineage>
        <taxon>Bacteria</taxon>
        <taxon>Bacillati</taxon>
        <taxon>Actinomycetota</taxon>
        <taxon>Actinomycetes</taxon>
        <taxon>Micrococcales</taxon>
        <taxon>Ruaniaceae</taxon>
        <taxon>Ruania</taxon>
    </lineage>
</organism>
<protein>
    <submittedName>
        <fullName evidence="3">Cupredoxin domain-containing protein</fullName>
    </submittedName>
</protein>
<gene>
    <name evidence="3" type="ORF">IM660_16420</name>
</gene>
<dbReference type="EMBL" id="CP063169">
    <property type="protein sequence ID" value="QOR70178.1"/>
    <property type="molecule type" value="Genomic_DNA"/>
</dbReference>
<proteinExistence type="predicted"/>
<sequence length="119" mass="12387">MDRPRALALVVGVLLLLVGCSSGADPGESAADPEPEPDGTTLVISDFTFQVPEGLSAGETITVRNEDSVGHTVTSDEEGIFDVSVGPGDEVSFTMPDAGEYPFHCTPHPNMTATLTVEP</sequence>
<dbReference type="Proteomes" id="UP000593758">
    <property type="component" value="Chromosome"/>
</dbReference>
<dbReference type="Gene3D" id="2.60.40.420">
    <property type="entry name" value="Cupredoxins - blue copper proteins"/>
    <property type="match status" value="1"/>
</dbReference>
<dbReference type="InterPro" id="IPR008972">
    <property type="entry name" value="Cupredoxin"/>
</dbReference>
<feature type="domain" description="EfeO-type cupredoxin-like" evidence="2">
    <location>
        <begin position="40"/>
        <end position="117"/>
    </location>
</feature>
<dbReference type="RefSeq" id="WP_193496868.1">
    <property type="nucleotide sequence ID" value="NZ_CP063169.1"/>
</dbReference>
<evidence type="ECO:0000313" key="4">
    <source>
        <dbReference type="Proteomes" id="UP000593758"/>
    </source>
</evidence>
<dbReference type="InterPro" id="IPR028096">
    <property type="entry name" value="EfeO_Cupredoxin"/>
</dbReference>
<keyword evidence="1" id="KW-0732">Signal</keyword>
<dbReference type="Pfam" id="PF13473">
    <property type="entry name" value="Cupredoxin_1"/>
    <property type="match status" value="1"/>
</dbReference>
<dbReference type="InterPro" id="IPR052721">
    <property type="entry name" value="ET_Amicyanin"/>
</dbReference>
<name>A0A7M1SRH2_9MICO</name>